<dbReference type="Proteomes" id="UP001596337">
    <property type="component" value="Unassembled WGS sequence"/>
</dbReference>
<feature type="transmembrane region" description="Helical" evidence="2">
    <location>
        <begin position="128"/>
        <end position="151"/>
    </location>
</feature>
<gene>
    <name evidence="4" type="ORF">ACFQGD_19420</name>
</gene>
<evidence type="ECO:0000256" key="1">
    <source>
        <dbReference type="ARBA" id="ARBA00005801"/>
    </source>
</evidence>
<protein>
    <submittedName>
        <fullName evidence="4">Prepilin peptidase</fullName>
        <ecNumber evidence="4">3.4.23.43</ecNumber>
    </submittedName>
</protein>
<feature type="transmembrane region" description="Helical" evidence="2">
    <location>
        <begin position="163"/>
        <end position="183"/>
    </location>
</feature>
<keyword evidence="2" id="KW-0472">Membrane</keyword>
<feature type="transmembrane region" description="Helical" evidence="2">
    <location>
        <begin position="30"/>
        <end position="48"/>
    </location>
</feature>
<accession>A0ABW2C3N9</accession>
<organism evidence="4 5">
    <name type="scientific">Haloechinothrix salitolerans</name>
    <dbReference type="NCBI Taxonomy" id="926830"/>
    <lineage>
        <taxon>Bacteria</taxon>
        <taxon>Bacillati</taxon>
        <taxon>Actinomycetota</taxon>
        <taxon>Actinomycetes</taxon>
        <taxon>Pseudonocardiales</taxon>
        <taxon>Pseudonocardiaceae</taxon>
        <taxon>Haloechinothrix</taxon>
    </lineage>
</organism>
<dbReference type="InterPro" id="IPR050882">
    <property type="entry name" value="Prepilin_peptidase/N-MTase"/>
</dbReference>
<evidence type="ECO:0000259" key="3">
    <source>
        <dbReference type="Pfam" id="PF01478"/>
    </source>
</evidence>
<comment type="caution">
    <text evidence="4">The sequence shown here is derived from an EMBL/GenBank/DDBJ whole genome shotgun (WGS) entry which is preliminary data.</text>
</comment>
<evidence type="ECO:0000313" key="5">
    <source>
        <dbReference type="Proteomes" id="UP001596337"/>
    </source>
</evidence>
<comment type="similarity">
    <text evidence="1">Belongs to the peptidase A24 family.</text>
</comment>
<sequence>MTSHAGYQLMAIAALLGCIVLRWVTDALPAWWLPVPIAITLLGVPLAATDLRQRRLPNALTLSAIGVTACVLVAVAVSAGTAAVLGAAAWGGVSLTSAHLAVYLVAPGSLGGGDVKLATSVGAVLGAVGWQAVLLGMLLASSVAFLLGVAARVLRRPAWRDGVPYGPGLLAATWAIAVFPWQWSWA</sequence>
<dbReference type="RefSeq" id="WP_345389912.1">
    <property type="nucleotide sequence ID" value="NZ_BAABLA010000003.1"/>
</dbReference>
<dbReference type="EC" id="3.4.23.43" evidence="4"/>
<feature type="transmembrane region" description="Helical" evidence="2">
    <location>
        <begin position="7"/>
        <end position="24"/>
    </location>
</feature>
<dbReference type="Pfam" id="PF01478">
    <property type="entry name" value="Peptidase_A24"/>
    <property type="match status" value="1"/>
</dbReference>
<evidence type="ECO:0000313" key="4">
    <source>
        <dbReference type="EMBL" id="MFC6869317.1"/>
    </source>
</evidence>
<dbReference type="InterPro" id="IPR000045">
    <property type="entry name" value="Prepilin_IV_endopep_pep"/>
</dbReference>
<dbReference type="Gene3D" id="1.20.120.1220">
    <property type="match status" value="1"/>
</dbReference>
<feature type="transmembrane region" description="Helical" evidence="2">
    <location>
        <begin position="60"/>
        <end position="90"/>
    </location>
</feature>
<dbReference type="GO" id="GO:0004190">
    <property type="term" value="F:aspartic-type endopeptidase activity"/>
    <property type="evidence" value="ECO:0007669"/>
    <property type="project" value="UniProtKB-EC"/>
</dbReference>
<reference evidence="5" key="1">
    <citation type="journal article" date="2019" name="Int. J. Syst. Evol. Microbiol.">
        <title>The Global Catalogue of Microorganisms (GCM) 10K type strain sequencing project: providing services to taxonomists for standard genome sequencing and annotation.</title>
        <authorList>
            <consortium name="The Broad Institute Genomics Platform"/>
            <consortium name="The Broad Institute Genome Sequencing Center for Infectious Disease"/>
            <person name="Wu L."/>
            <person name="Ma J."/>
        </authorList>
    </citation>
    <scope>NUCLEOTIDE SEQUENCE [LARGE SCALE GENOMIC DNA]</scope>
    <source>
        <strain evidence="5">KCTC 32255</strain>
    </source>
</reference>
<keyword evidence="2" id="KW-1133">Transmembrane helix</keyword>
<keyword evidence="5" id="KW-1185">Reference proteome</keyword>
<dbReference type="PANTHER" id="PTHR30487:SF0">
    <property type="entry name" value="PREPILIN LEADER PEPTIDASE_N-METHYLTRANSFERASE-RELATED"/>
    <property type="match status" value="1"/>
</dbReference>
<keyword evidence="4" id="KW-0378">Hydrolase</keyword>
<feature type="domain" description="Prepilin type IV endopeptidase peptidase" evidence="3">
    <location>
        <begin position="42"/>
        <end position="148"/>
    </location>
</feature>
<proteinExistence type="inferred from homology"/>
<evidence type="ECO:0000256" key="2">
    <source>
        <dbReference type="SAM" id="Phobius"/>
    </source>
</evidence>
<dbReference type="PANTHER" id="PTHR30487">
    <property type="entry name" value="TYPE 4 PREPILIN-LIKE PROTEINS LEADER PEPTIDE-PROCESSING ENZYME"/>
    <property type="match status" value="1"/>
</dbReference>
<dbReference type="EMBL" id="JBHSXX010000001">
    <property type="protein sequence ID" value="MFC6869317.1"/>
    <property type="molecule type" value="Genomic_DNA"/>
</dbReference>
<keyword evidence="2" id="KW-0812">Transmembrane</keyword>
<name>A0ABW2C3N9_9PSEU</name>